<gene>
    <name evidence="3" type="ORF">EWU23_09265</name>
</gene>
<proteinExistence type="predicted"/>
<feature type="transmembrane region" description="Helical" evidence="2">
    <location>
        <begin position="186"/>
        <end position="206"/>
    </location>
</feature>
<feature type="transmembrane region" description="Helical" evidence="2">
    <location>
        <begin position="6"/>
        <end position="22"/>
    </location>
</feature>
<comment type="caution">
    <text evidence="3">The sequence shown here is derived from an EMBL/GenBank/DDBJ whole genome shotgun (WGS) entry which is preliminary data.</text>
</comment>
<keyword evidence="2" id="KW-0472">Membrane</keyword>
<feature type="transmembrane region" description="Helical" evidence="2">
    <location>
        <begin position="34"/>
        <end position="55"/>
    </location>
</feature>
<evidence type="ECO:0008006" key="5">
    <source>
        <dbReference type="Google" id="ProtNLM"/>
    </source>
</evidence>
<dbReference type="RefSeq" id="WP_166231370.1">
    <property type="nucleotide sequence ID" value="NZ_CBCSIJ010000013.1"/>
</dbReference>
<organism evidence="3 4">
    <name type="scientific">Aquirufa beregesia</name>
    <dbReference type="NCBI Taxonomy" id="2516556"/>
    <lineage>
        <taxon>Bacteria</taxon>
        <taxon>Pseudomonadati</taxon>
        <taxon>Bacteroidota</taxon>
        <taxon>Cytophagia</taxon>
        <taxon>Cytophagales</taxon>
        <taxon>Flectobacillaceae</taxon>
        <taxon>Aquirufa</taxon>
    </lineage>
</organism>
<dbReference type="Proteomes" id="UP001318301">
    <property type="component" value="Unassembled WGS sequence"/>
</dbReference>
<evidence type="ECO:0000256" key="2">
    <source>
        <dbReference type="SAM" id="Phobius"/>
    </source>
</evidence>
<accession>A0ABX0EVR2</accession>
<keyword evidence="1" id="KW-0175">Coiled coil</keyword>
<feature type="coiled-coil region" evidence="1">
    <location>
        <begin position="136"/>
        <end position="163"/>
    </location>
</feature>
<name>A0ABX0EVR2_9BACT</name>
<keyword evidence="4" id="KW-1185">Reference proteome</keyword>
<keyword evidence="2" id="KW-1133">Transmembrane helix</keyword>
<evidence type="ECO:0000313" key="4">
    <source>
        <dbReference type="Proteomes" id="UP001318301"/>
    </source>
</evidence>
<protein>
    <recommendedName>
        <fullName evidence="5">SHOCT domain-containing protein</fullName>
    </recommendedName>
</protein>
<keyword evidence="2" id="KW-0812">Transmembrane</keyword>
<reference evidence="3 4" key="1">
    <citation type="submission" date="2019-02" db="EMBL/GenBank/DDBJ databases">
        <title>Genome of a new Bacteroidetes strain.</title>
        <authorList>
            <person name="Pitt A."/>
        </authorList>
    </citation>
    <scope>NUCLEOTIDE SEQUENCE [LARGE SCALE GENOMIC DNA]</scope>
    <source>
        <strain evidence="3 4">50C-KIRBA</strain>
    </source>
</reference>
<evidence type="ECO:0000256" key="1">
    <source>
        <dbReference type="SAM" id="Coils"/>
    </source>
</evidence>
<dbReference type="EMBL" id="SEWW01000005">
    <property type="protein sequence ID" value="NGZ44666.1"/>
    <property type="molecule type" value="Genomic_DNA"/>
</dbReference>
<sequence>MDKNILVGTIVGLVFASSLHIWKSDKISQTQKWILIPMFLFPPLQWVALMMVTLYNNYSSRNEELQENIEINVNSGNDLDQAIDNLVELRVKGIISFEELMKNIRVIEKKKLEKNLLKSKEFEQLKYLLDIDVISNEEFDIKVEQLKEKLKHDMEQLIKFDSENTPSIQDSLFNPDFSTKESTFKFVYALFSIGIIFVIVFGMNYYNFNPIKDIFFTEEKVETYPISTNNSTPTPTIQYVPEIVKSYVIINFKIKIPKLIEFKSGEYTLDRDYMGYESTFDVNWEESTITSKILEVDNFDFDKENKLLDDYESEIYGEIRTADDIFFTDVIRKCNNSDVREKLLQNKTQIISRSIDKYNTYSEASLAKRSINNLN</sequence>
<evidence type="ECO:0000313" key="3">
    <source>
        <dbReference type="EMBL" id="NGZ44666.1"/>
    </source>
</evidence>